<dbReference type="Pfam" id="PF01594">
    <property type="entry name" value="AI-2E_transport"/>
    <property type="match status" value="2"/>
</dbReference>
<evidence type="ECO:0000256" key="4">
    <source>
        <dbReference type="ARBA" id="ARBA00022475"/>
    </source>
</evidence>
<feature type="transmembrane region" description="Helical" evidence="9">
    <location>
        <begin position="396"/>
        <end position="423"/>
    </location>
</feature>
<feature type="compositionally biased region" description="Low complexity" evidence="8">
    <location>
        <begin position="137"/>
        <end position="147"/>
    </location>
</feature>
<feature type="compositionally biased region" description="Acidic residues" evidence="8">
    <location>
        <begin position="113"/>
        <end position="123"/>
    </location>
</feature>
<evidence type="ECO:0000256" key="8">
    <source>
        <dbReference type="SAM" id="MobiDB-lite"/>
    </source>
</evidence>
<comment type="subcellular location">
    <subcellularLocation>
        <location evidence="1">Cell membrane</location>
        <topology evidence="1">Multi-pass membrane protein</topology>
    </subcellularLocation>
</comment>
<evidence type="ECO:0000313" key="10">
    <source>
        <dbReference type="EMBL" id="QDU67407.1"/>
    </source>
</evidence>
<keyword evidence="6 9" id="KW-1133">Transmembrane helix</keyword>
<dbReference type="GO" id="GO:0055085">
    <property type="term" value="P:transmembrane transport"/>
    <property type="evidence" value="ECO:0007669"/>
    <property type="project" value="TreeGrafter"/>
</dbReference>
<dbReference type="GO" id="GO:0005886">
    <property type="term" value="C:plasma membrane"/>
    <property type="evidence" value="ECO:0007669"/>
    <property type="project" value="UniProtKB-SubCell"/>
</dbReference>
<feature type="transmembrane region" description="Helical" evidence="9">
    <location>
        <begin position="34"/>
        <end position="49"/>
    </location>
</feature>
<evidence type="ECO:0000256" key="3">
    <source>
        <dbReference type="ARBA" id="ARBA00022448"/>
    </source>
</evidence>
<keyword evidence="4" id="KW-1003">Cell membrane</keyword>
<keyword evidence="11" id="KW-1185">Reference proteome</keyword>
<dbReference type="InterPro" id="IPR002549">
    <property type="entry name" value="AI-2E-like"/>
</dbReference>
<proteinExistence type="inferred from homology"/>
<dbReference type="KEGG" id="pbap:Pla133_24900"/>
<organism evidence="10 11">
    <name type="scientific">Engelhardtia mirabilis</name>
    <dbReference type="NCBI Taxonomy" id="2528011"/>
    <lineage>
        <taxon>Bacteria</taxon>
        <taxon>Pseudomonadati</taxon>
        <taxon>Planctomycetota</taxon>
        <taxon>Planctomycetia</taxon>
        <taxon>Planctomycetia incertae sedis</taxon>
        <taxon>Engelhardtia</taxon>
    </lineage>
</organism>
<protein>
    <submittedName>
        <fullName evidence="10">AI-2 transport protein TqsA</fullName>
    </submittedName>
</protein>
<keyword evidence="7 9" id="KW-0472">Membrane</keyword>
<feature type="region of interest" description="Disordered" evidence="8">
    <location>
        <begin position="101"/>
        <end position="174"/>
    </location>
</feature>
<comment type="similarity">
    <text evidence="2">Belongs to the autoinducer-2 exporter (AI-2E) (TC 2.A.86) family.</text>
</comment>
<feature type="transmembrane region" description="Helical" evidence="9">
    <location>
        <begin position="332"/>
        <end position="352"/>
    </location>
</feature>
<dbReference type="Proteomes" id="UP000316921">
    <property type="component" value="Chromosome"/>
</dbReference>
<dbReference type="PANTHER" id="PTHR21716">
    <property type="entry name" value="TRANSMEMBRANE PROTEIN"/>
    <property type="match status" value="1"/>
</dbReference>
<feature type="transmembrane region" description="Helical" evidence="9">
    <location>
        <begin position="12"/>
        <end position="28"/>
    </location>
</feature>
<accession>A0A518BKA3</accession>
<name>A0A518BKA3_9BACT</name>
<keyword evidence="5 9" id="KW-0812">Transmembrane</keyword>
<reference evidence="10 11" key="1">
    <citation type="submission" date="2019-02" db="EMBL/GenBank/DDBJ databases">
        <title>Deep-cultivation of Planctomycetes and their phenomic and genomic characterization uncovers novel biology.</title>
        <authorList>
            <person name="Wiegand S."/>
            <person name="Jogler M."/>
            <person name="Boedeker C."/>
            <person name="Pinto D."/>
            <person name="Vollmers J."/>
            <person name="Rivas-Marin E."/>
            <person name="Kohn T."/>
            <person name="Peeters S.H."/>
            <person name="Heuer A."/>
            <person name="Rast P."/>
            <person name="Oberbeckmann S."/>
            <person name="Bunk B."/>
            <person name="Jeske O."/>
            <person name="Meyerdierks A."/>
            <person name="Storesund J.E."/>
            <person name="Kallscheuer N."/>
            <person name="Luecker S."/>
            <person name="Lage O.M."/>
            <person name="Pohl T."/>
            <person name="Merkel B.J."/>
            <person name="Hornburger P."/>
            <person name="Mueller R.-W."/>
            <person name="Bruemmer F."/>
            <person name="Labrenz M."/>
            <person name="Spormann A.M."/>
            <person name="Op den Camp H."/>
            <person name="Overmann J."/>
            <person name="Amann R."/>
            <person name="Jetten M.S.M."/>
            <person name="Mascher T."/>
            <person name="Medema M.H."/>
            <person name="Devos D.P."/>
            <person name="Kaster A.-K."/>
            <person name="Ovreas L."/>
            <person name="Rohde M."/>
            <person name="Galperin M.Y."/>
            <person name="Jogler C."/>
        </authorList>
    </citation>
    <scope>NUCLEOTIDE SEQUENCE [LARGE SCALE GENOMIC DNA]</scope>
    <source>
        <strain evidence="10 11">Pla133</strain>
    </source>
</reference>
<dbReference type="RefSeq" id="WP_145065548.1">
    <property type="nucleotide sequence ID" value="NZ_CP036287.1"/>
</dbReference>
<feature type="transmembrane region" description="Helical" evidence="9">
    <location>
        <begin position="302"/>
        <end position="326"/>
    </location>
</feature>
<evidence type="ECO:0000256" key="1">
    <source>
        <dbReference type="ARBA" id="ARBA00004651"/>
    </source>
</evidence>
<keyword evidence="3" id="KW-0813">Transport</keyword>
<evidence type="ECO:0000256" key="5">
    <source>
        <dbReference type="ARBA" id="ARBA00022692"/>
    </source>
</evidence>
<dbReference type="EMBL" id="CP036287">
    <property type="protein sequence ID" value="QDU67407.1"/>
    <property type="molecule type" value="Genomic_DNA"/>
</dbReference>
<gene>
    <name evidence="10" type="primary">tqsA_1</name>
    <name evidence="10" type="ORF">Pla133_24900</name>
</gene>
<feature type="transmembrane region" description="Helical" evidence="9">
    <location>
        <begin position="61"/>
        <end position="82"/>
    </location>
</feature>
<evidence type="ECO:0000256" key="6">
    <source>
        <dbReference type="ARBA" id="ARBA00022989"/>
    </source>
</evidence>
<evidence type="ECO:0000256" key="9">
    <source>
        <dbReference type="SAM" id="Phobius"/>
    </source>
</evidence>
<feature type="compositionally biased region" description="Basic and acidic residues" evidence="8">
    <location>
        <begin position="151"/>
        <end position="160"/>
    </location>
</feature>
<dbReference type="AlphaFoldDB" id="A0A518BKA3"/>
<feature type="transmembrane region" description="Helical" evidence="9">
    <location>
        <begin position="359"/>
        <end position="376"/>
    </location>
</feature>
<evidence type="ECO:0000256" key="2">
    <source>
        <dbReference type="ARBA" id="ARBA00009773"/>
    </source>
</evidence>
<evidence type="ECO:0000256" key="7">
    <source>
        <dbReference type="ARBA" id="ARBA00023136"/>
    </source>
</evidence>
<sequence length="448" mass="47658">MLENLSRTRRNVALGIVATVVLLFAWYIRSVLNPLLLGYLLAFILQPVVRKLTDRGMKRTGAVVSVFALAFVVATVLGLGVLHQGRSLIVDVLAPKDGEGRAARSEAARGDQAADETEFELTQDESAGVDAPEEVATAKGEAAARMAAGEKPVDAHRSPESDSPSAGEAEETGVQSLQRVRDWAAKVLGDEWVPASVPSQKELVGILSEFAAENEGAVQAAGEVGARAAESIFAYIQRFFGGFLGLSTLVILVPVYAFFWLFEIERLNEYLASRFPRRQRHRLTKTFEKLGEVLSVFFRGRLLVSLLKGLFLTVALALAGVPYALLLGLGGGFLSIVPFIGGLVSFALALVVALSSHGLVYALLATGGIFAAAELLEGYVLLPRILGESLGLSDVAVLFAVTAGGAALGLFGVLVALPLAAVIKICWMEFVEPALDQFAEEESKFDAG</sequence>
<evidence type="ECO:0000313" key="11">
    <source>
        <dbReference type="Proteomes" id="UP000316921"/>
    </source>
</evidence>
<dbReference type="PANTHER" id="PTHR21716:SF53">
    <property type="entry name" value="PERMEASE PERM-RELATED"/>
    <property type="match status" value="1"/>
</dbReference>
<feature type="transmembrane region" description="Helical" evidence="9">
    <location>
        <begin position="239"/>
        <end position="262"/>
    </location>
</feature>